<reference evidence="1 2" key="1">
    <citation type="submission" date="2017-02" db="EMBL/GenBank/DDBJ databases">
        <title>Genomic diversity within the haloalkaliphilic genus Thioalkalivibrio.</title>
        <authorList>
            <person name="Ahn A.-C."/>
            <person name="Meier-Kolthoff J."/>
            <person name="Overmars L."/>
            <person name="Richter M."/>
            <person name="Woyke T."/>
            <person name="Sorokin D.Y."/>
            <person name="Muyzer G."/>
        </authorList>
    </citation>
    <scope>NUCLEOTIDE SEQUENCE [LARGE SCALE GENOMIC DNA]</scope>
    <source>
        <strain evidence="1 2">HL17</strain>
    </source>
</reference>
<evidence type="ECO:0000313" key="2">
    <source>
        <dbReference type="Proteomes" id="UP000189177"/>
    </source>
</evidence>
<evidence type="ECO:0000313" key="1">
    <source>
        <dbReference type="EMBL" id="OOC11334.1"/>
    </source>
</evidence>
<protein>
    <submittedName>
        <fullName evidence="1">Uncharacterized protein</fullName>
    </submittedName>
</protein>
<dbReference type="EMBL" id="MUZR01000003">
    <property type="protein sequence ID" value="OOC11334.1"/>
    <property type="molecule type" value="Genomic_DNA"/>
</dbReference>
<name>A0A1V3A1W8_9GAMM</name>
<keyword evidence="2" id="KW-1185">Reference proteome</keyword>
<accession>A0A1V3A1W8</accession>
<dbReference type="STRING" id="252474.B1A74_00745"/>
<comment type="caution">
    <text evidence="1">The sequence shown here is derived from an EMBL/GenBank/DDBJ whole genome shotgun (WGS) entry which is preliminary data.</text>
</comment>
<gene>
    <name evidence="1" type="ORF">B1A74_00745</name>
</gene>
<proteinExistence type="predicted"/>
<sequence length="102" mass="11026">MNNHTQQTIGPGVIVGEYRDRIPAHWPAIDVEPLGSKRTRVSVLPPEGEALTLAMLAPVLDAIAVRADEVMVTMEGGGDRVSIVVPSAYAPRLAQRLWRLCG</sequence>
<dbReference type="Proteomes" id="UP000189177">
    <property type="component" value="Unassembled WGS sequence"/>
</dbReference>
<dbReference type="RefSeq" id="WP_077243491.1">
    <property type="nucleotide sequence ID" value="NZ_MUZR01000003.1"/>
</dbReference>
<organism evidence="1 2">
    <name type="scientific">Thioalkalivibrio halophilus</name>
    <dbReference type="NCBI Taxonomy" id="252474"/>
    <lineage>
        <taxon>Bacteria</taxon>
        <taxon>Pseudomonadati</taxon>
        <taxon>Pseudomonadota</taxon>
        <taxon>Gammaproteobacteria</taxon>
        <taxon>Chromatiales</taxon>
        <taxon>Ectothiorhodospiraceae</taxon>
        <taxon>Thioalkalivibrio</taxon>
    </lineage>
</organism>
<dbReference type="AlphaFoldDB" id="A0A1V3A1W8"/>